<evidence type="ECO:0000313" key="1">
    <source>
        <dbReference type="EMBL" id="CAA2976615.1"/>
    </source>
</evidence>
<dbReference type="Proteomes" id="UP000594638">
    <property type="component" value="Unassembled WGS sequence"/>
</dbReference>
<name>A0A8S0RCF1_OLEEU</name>
<organism evidence="1 2">
    <name type="scientific">Olea europaea subsp. europaea</name>
    <dbReference type="NCBI Taxonomy" id="158383"/>
    <lineage>
        <taxon>Eukaryota</taxon>
        <taxon>Viridiplantae</taxon>
        <taxon>Streptophyta</taxon>
        <taxon>Embryophyta</taxon>
        <taxon>Tracheophyta</taxon>
        <taxon>Spermatophyta</taxon>
        <taxon>Magnoliopsida</taxon>
        <taxon>eudicotyledons</taxon>
        <taxon>Gunneridae</taxon>
        <taxon>Pentapetalae</taxon>
        <taxon>asterids</taxon>
        <taxon>lamiids</taxon>
        <taxon>Lamiales</taxon>
        <taxon>Oleaceae</taxon>
        <taxon>Oleeae</taxon>
        <taxon>Olea</taxon>
    </lineage>
</organism>
<dbReference type="EMBL" id="CACTIH010002491">
    <property type="protein sequence ID" value="CAA2976615.1"/>
    <property type="molecule type" value="Genomic_DNA"/>
</dbReference>
<dbReference type="Gramene" id="OE9A088099T1">
    <property type="protein sequence ID" value="OE9A088099C1"/>
    <property type="gene ID" value="OE9A088099"/>
</dbReference>
<proteinExistence type="predicted"/>
<reference evidence="1 2" key="1">
    <citation type="submission" date="2019-12" db="EMBL/GenBank/DDBJ databases">
        <authorList>
            <person name="Alioto T."/>
            <person name="Alioto T."/>
            <person name="Gomez Garrido J."/>
        </authorList>
    </citation>
    <scope>NUCLEOTIDE SEQUENCE [LARGE SCALE GENOMIC DNA]</scope>
</reference>
<accession>A0A8S0RCF1</accession>
<sequence>VILHESQISMSIGLIQLRGLGIDNWIQVQPNFTGLLWLDSAPNLLFWLLRYIFFRCSSTQIHKLLGTQTQ</sequence>
<keyword evidence="2" id="KW-1185">Reference proteome</keyword>
<protein>
    <submittedName>
        <fullName evidence="1">Uncharacterized protein</fullName>
    </submittedName>
</protein>
<comment type="caution">
    <text evidence="1">The sequence shown here is derived from an EMBL/GenBank/DDBJ whole genome shotgun (WGS) entry which is preliminary data.</text>
</comment>
<gene>
    <name evidence="1" type="ORF">OLEA9_A088099</name>
</gene>
<evidence type="ECO:0000313" key="2">
    <source>
        <dbReference type="Proteomes" id="UP000594638"/>
    </source>
</evidence>
<dbReference type="AlphaFoldDB" id="A0A8S0RCF1"/>
<feature type="non-terminal residue" evidence="1">
    <location>
        <position position="1"/>
    </location>
</feature>